<reference evidence="3" key="1">
    <citation type="journal article" date="2019" name="Int. J. Syst. Evol. Microbiol.">
        <title>The Global Catalogue of Microorganisms (GCM) 10K type strain sequencing project: providing services to taxonomists for standard genome sequencing and annotation.</title>
        <authorList>
            <consortium name="The Broad Institute Genomics Platform"/>
            <consortium name="The Broad Institute Genome Sequencing Center for Infectious Disease"/>
            <person name="Wu L."/>
            <person name="Ma J."/>
        </authorList>
    </citation>
    <scope>NUCLEOTIDE SEQUENCE [LARGE SCALE GENOMIC DNA]</scope>
    <source>
        <strain evidence="3">CGMCC 1.6375</strain>
    </source>
</reference>
<accession>A0ABQ2HWH8</accession>
<evidence type="ECO:0000313" key="2">
    <source>
        <dbReference type="EMBL" id="GGM92059.1"/>
    </source>
</evidence>
<evidence type="ECO:0000259" key="1">
    <source>
        <dbReference type="Pfam" id="PF18498"/>
    </source>
</evidence>
<proteinExistence type="predicted"/>
<dbReference type="EMBL" id="BMLI01000001">
    <property type="protein sequence ID" value="GGM92059.1"/>
    <property type="molecule type" value="Genomic_DNA"/>
</dbReference>
<feature type="domain" description="DUF5618" evidence="1">
    <location>
        <begin position="24"/>
        <end position="140"/>
    </location>
</feature>
<comment type="caution">
    <text evidence="2">The sequence shown here is derived from an EMBL/GenBank/DDBJ whole genome shotgun (WGS) entry which is preliminary data.</text>
</comment>
<gene>
    <name evidence="2" type="ORF">GCM10010967_26370</name>
</gene>
<dbReference type="Pfam" id="PF18498">
    <property type="entry name" value="DUF5618"/>
    <property type="match status" value="1"/>
</dbReference>
<dbReference type="InterPro" id="IPR040988">
    <property type="entry name" value="DUF5618"/>
</dbReference>
<sequence>MEKDIFVIAEIKIITQTMTNENPVLEAKRYVENARAILREKARKEDDQYTDRKYVKLAGHAAYTGVLVALDGFLGVKTKKRKDVTWYKEQLASLDKKVLNNFVNAYELLHLYMGYDGTREAAVAQAGLKRADEIIQWVEQRSAVC</sequence>
<protein>
    <recommendedName>
        <fullName evidence="1">DUF5618 domain-containing protein</fullName>
    </recommendedName>
</protein>
<dbReference type="Proteomes" id="UP000632339">
    <property type="component" value="Unassembled WGS sequence"/>
</dbReference>
<organism evidence="2 3">
    <name type="scientific">Dyadobacter beijingensis</name>
    <dbReference type="NCBI Taxonomy" id="365489"/>
    <lineage>
        <taxon>Bacteria</taxon>
        <taxon>Pseudomonadati</taxon>
        <taxon>Bacteroidota</taxon>
        <taxon>Cytophagia</taxon>
        <taxon>Cytophagales</taxon>
        <taxon>Spirosomataceae</taxon>
        <taxon>Dyadobacter</taxon>
    </lineage>
</organism>
<dbReference type="Gene3D" id="1.20.120.330">
    <property type="entry name" value="Nucleotidyltransferases domain 2"/>
    <property type="match status" value="1"/>
</dbReference>
<keyword evidence="3" id="KW-1185">Reference proteome</keyword>
<name>A0ABQ2HWH8_9BACT</name>
<evidence type="ECO:0000313" key="3">
    <source>
        <dbReference type="Proteomes" id="UP000632339"/>
    </source>
</evidence>